<name>A0ABT4QL72_9BACL</name>
<feature type="region of interest" description="Disordered" evidence="1">
    <location>
        <begin position="68"/>
        <end position="153"/>
    </location>
</feature>
<evidence type="ECO:0008006" key="4">
    <source>
        <dbReference type="Google" id="ProtNLM"/>
    </source>
</evidence>
<sequence length="253" mass="26456">MKALQWLLKLAVSAAVTSVCCVALTFVTVNTYVNMLLDQYHIERPAGQQLDWNQFVSGMTRQLGAMTGFSGGSKGPGKAAIGTGAETGSGFGSSSGTGTVKSSGSGKDLAVSGLALKDSGKDPTAVPSSPSGGSTTPSGTPNTGTDAGRKPPEDAVAVMGRQSVSGTDAPNDDRKIVISSEEVLKRKNQLSSENKAKIFSLLSSRLPEEEIQKISLLMEDGITAGKLKEIEQILQKYLKADEYAQLLNMIQTP</sequence>
<feature type="compositionally biased region" description="Gly residues" evidence="1">
    <location>
        <begin position="85"/>
        <end position="95"/>
    </location>
</feature>
<reference evidence="2 3" key="1">
    <citation type="submission" date="2022-12" db="EMBL/GenBank/DDBJ databases">
        <title>Draft genome sequence of Paenibacillus sp. dW9.</title>
        <authorList>
            <person name="Choi E.-W."/>
            <person name="Kim D.-U."/>
        </authorList>
    </citation>
    <scope>NUCLEOTIDE SEQUENCE [LARGE SCALE GENOMIC DNA]</scope>
    <source>
        <strain evidence="3">dW9</strain>
    </source>
</reference>
<proteinExistence type="predicted"/>
<comment type="caution">
    <text evidence="2">The sequence shown here is derived from an EMBL/GenBank/DDBJ whole genome shotgun (WGS) entry which is preliminary data.</text>
</comment>
<protein>
    <recommendedName>
        <fullName evidence="4">Spore coat protein</fullName>
    </recommendedName>
</protein>
<dbReference type="RefSeq" id="WP_269886153.1">
    <property type="nucleotide sequence ID" value="NZ_JAQAGZ010000045.1"/>
</dbReference>
<feature type="compositionally biased region" description="Low complexity" evidence="1">
    <location>
        <begin position="127"/>
        <end position="145"/>
    </location>
</feature>
<evidence type="ECO:0000256" key="1">
    <source>
        <dbReference type="SAM" id="MobiDB-lite"/>
    </source>
</evidence>
<evidence type="ECO:0000313" key="2">
    <source>
        <dbReference type="EMBL" id="MCZ8517624.1"/>
    </source>
</evidence>
<evidence type="ECO:0000313" key="3">
    <source>
        <dbReference type="Proteomes" id="UP001527882"/>
    </source>
</evidence>
<accession>A0ABT4QL72</accession>
<dbReference type="EMBL" id="JAQAGZ010000045">
    <property type="protein sequence ID" value="MCZ8517624.1"/>
    <property type="molecule type" value="Genomic_DNA"/>
</dbReference>
<keyword evidence="3" id="KW-1185">Reference proteome</keyword>
<gene>
    <name evidence="2" type="ORF">O9H85_35945</name>
</gene>
<dbReference type="Proteomes" id="UP001527882">
    <property type="component" value="Unassembled WGS sequence"/>
</dbReference>
<organism evidence="2 3">
    <name type="scientific">Paenibacillus gyeongsangnamensis</name>
    <dbReference type="NCBI Taxonomy" id="3388067"/>
    <lineage>
        <taxon>Bacteria</taxon>
        <taxon>Bacillati</taxon>
        <taxon>Bacillota</taxon>
        <taxon>Bacilli</taxon>
        <taxon>Bacillales</taxon>
        <taxon>Paenibacillaceae</taxon>
        <taxon>Paenibacillus</taxon>
    </lineage>
</organism>
<feature type="compositionally biased region" description="Low complexity" evidence="1">
    <location>
        <begin position="96"/>
        <end position="106"/>
    </location>
</feature>